<dbReference type="AlphaFoldDB" id="A0A6C0JB84"/>
<evidence type="ECO:0000256" key="2">
    <source>
        <dbReference type="SAM" id="Phobius"/>
    </source>
</evidence>
<keyword evidence="2" id="KW-0812">Transmembrane</keyword>
<sequence>MANTIITLIGGSLTIENLSKKLTMGSQYGILKHISVNCNAEYYGKEITGTPEEIFSKKDSLFNKFKKYHIAGLKKVIVYNKFLDNILYTIAIKLEFFNRESATIGKPPDRSTENPILEKEFVNSNTQSEINRLDLVTINNEFIFIANVHFGPVELSPPKPSDIVKNCAIQNDLFLTRKIKVFIQKQEQKEQERKKILIDKDAKTDMVSIAFEPGELGRDGKNETPKYKNKSKEIAALSKTINEEIEEIEIKIGNFVKYKQNLIEFFKNTYPSLFAEGTTTFAAMPYYQKDQGSPSIQQKQQQHQLNSQTGDGQGTHVVQQSGSQVNGLAVDLASSSNIGAVDSGREGAPPKKDEDEILDDDEEEDEEEDEEHLDSADEVDEDLSDDDDDVQTLNLLNQGGPKVLNSVEQTGQGQSRLDTNQAALNGITNDPGESRKLGGQHQSQTPLGSDNTEFPPCPSCPPCPTRSPSIVYIRALISPTLTKLRDCIYSKYLLFILLIIFAILIFYYI</sequence>
<protein>
    <submittedName>
        <fullName evidence="3">Uncharacterized protein</fullName>
    </submittedName>
</protein>
<feature type="compositionally biased region" description="Acidic residues" evidence="1">
    <location>
        <begin position="355"/>
        <end position="390"/>
    </location>
</feature>
<feature type="compositionally biased region" description="Polar residues" evidence="1">
    <location>
        <begin position="406"/>
        <end position="428"/>
    </location>
</feature>
<feature type="region of interest" description="Disordered" evidence="1">
    <location>
        <begin position="291"/>
        <end position="323"/>
    </location>
</feature>
<evidence type="ECO:0000313" key="3">
    <source>
        <dbReference type="EMBL" id="QHU02090.1"/>
    </source>
</evidence>
<name>A0A6C0JB84_9ZZZZ</name>
<organism evidence="3">
    <name type="scientific">viral metagenome</name>
    <dbReference type="NCBI Taxonomy" id="1070528"/>
    <lineage>
        <taxon>unclassified sequences</taxon>
        <taxon>metagenomes</taxon>
        <taxon>organismal metagenomes</taxon>
    </lineage>
</organism>
<proteinExistence type="predicted"/>
<feature type="compositionally biased region" description="Low complexity" evidence="1">
    <location>
        <begin position="291"/>
        <end position="308"/>
    </location>
</feature>
<feature type="compositionally biased region" description="Basic and acidic residues" evidence="1">
    <location>
        <begin position="343"/>
        <end position="354"/>
    </location>
</feature>
<feature type="transmembrane region" description="Helical" evidence="2">
    <location>
        <begin position="489"/>
        <end position="508"/>
    </location>
</feature>
<dbReference type="EMBL" id="MN740353">
    <property type="protein sequence ID" value="QHU02090.1"/>
    <property type="molecule type" value="Genomic_DNA"/>
</dbReference>
<keyword evidence="2" id="KW-0472">Membrane</keyword>
<feature type="compositionally biased region" description="Polar residues" evidence="1">
    <location>
        <begin position="440"/>
        <end position="452"/>
    </location>
</feature>
<evidence type="ECO:0000256" key="1">
    <source>
        <dbReference type="SAM" id="MobiDB-lite"/>
    </source>
</evidence>
<feature type="region of interest" description="Disordered" evidence="1">
    <location>
        <begin position="336"/>
        <end position="453"/>
    </location>
</feature>
<reference evidence="3" key="1">
    <citation type="journal article" date="2020" name="Nature">
        <title>Giant virus diversity and host interactions through global metagenomics.</title>
        <authorList>
            <person name="Schulz F."/>
            <person name="Roux S."/>
            <person name="Paez-Espino D."/>
            <person name="Jungbluth S."/>
            <person name="Walsh D.A."/>
            <person name="Denef V.J."/>
            <person name="McMahon K.D."/>
            <person name="Konstantinidis K.T."/>
            <person name="Eloe-Fadrosh E.A."/>
            <person name="Kyrpides N.C."/>
            <person name="Woyke T."/>
        </authorList>
    </citation>
    <scope>NUCLEOTIDE SEQUENCE</scope>
    <source>
        <strain evidence="3">GVMAG-M-3300025880-56</strain>
    </source>
</reference>
<accession>A0A6C0JB84</accession>
<keyword evidence="2" id="KW-1133">Transmembrane helix</keyword>